<dbReference type="PANTHER" id="PTHR13903">
    <property type="entry name" value="PIRIN-RELATED"/>
    <property type="match status" value="1"/>
</dbReference>
<name>A0A5A7Q9S6_STRAF</name>
<dbReference type="EMBL" id="BKCP01005961">
    <property type="protein sequence ID" value="GER40821.1"/>
    <property type="molecule type" value="Genomic_DNA"/>
</dbReference>
<dbReference type="Proteomes" id="UP000325081">
    <property type="component" value="Unassembled WGS sequence"/>
</dbReference>
<dbReference type="Pfam" id="PF05726">
    <property type="entry name" value="Pirin_C"/>
    <property type="match status" value="1"/>
</dbReference>
<organism evidence="6 7">
    <name type="scientific">Striga asiatica</name>
    <name type="common">Asiatic witchweed</name>
    <name type="synonym">Buchnera asiatica</name>
    <dbReference type="NCBI Taxonomy" id="4170"/>
    <lineage>
        <taxon>Eukaryota</taxon>
        <taxon>Viridiplantae</taxon>
        <taxon>Streptophyta</taxon>
        <taxon>Embryophyta</taxon>
        <taxon>Tracheophyta</taxon>
        <taxon>Spermatophyta</taxon>
        <taxon>Magnoliopsida</taxon>
        <taxon>eudicotyledons</taxon>
        <taxon>Gunneridae</taxon>
        <taxon>Pentapetalae</taxon>
        <taxon>asterids</taxon>
        <taxon>lamiids</taxon>
        <taxon>Lamiales</taxon>
        <taxon>Orobanchaceae</taxon>
        <taxon>Buchnereae</taxon>
        <taxon>Striga</taxon>
    </lineage>
</organism>
<feature type="domain" description="Pirin C-terminal" evidence="5">
    <location>
        <begin position="270"/>
        <end position="375"/>
    </location>
</feature>
<evidence type="ECO:0000259" key="4">
    <source>
        <dbReference type="Pfam" id="PF02678"/>
    </source>
</evidence>
<dbReference type="InterPro" id="IPR003829">
    <property type="entry name" value="Pirin_N_dom"/>
</dbReference>
<evidence type="ECO:0000256" key="1">
    <source>
        <dbReference type="ARBA" id="ARBA00008416"/>
    </source>
</evidence>
<protein>
    <submittedName>
        <fullName evidence="6">Pirin</fullName>
    </submittedName>
</protein>
<dbReference type="InterPro" id="IPR008778">
    <property type="entry name" value="Pirin_C_dom"/>
</dbReference>
<comment type="caution">
    <text evidence="6">The sequence shown here is derived from an EMBL/GenBank/DDBJ whole genome shotgun (WGS) entry which is preliminary data.</text>
</comment>
<keyword evidence="7" id="KW-1185">Reference proteome</keyword>
<evidence type="ECO:0000313" key="7">
    <source>
        <dbReference type="Proteomes" id="UP000325081"/>
    </source>
</evidence>
<dbReference type="PANTHER" id="PTHR13903:SF8">
    <property type="entry name" value="PIRIN"/>
    <property type="match status" value="1"/>
</dbReference>
<dbReference type="InterPro" id="IPR011051">
    <property type="entry name" value="RmlC_Cupin_sf"/>
</dbReference>
<dbReference type="InterPro" id="IPR012093">
    <property type="entry name" value="Pirin"/>
</dbReference>
<comment type="similarity">
    <text evidence="1 2">Belongs to the pirin family.</text>
</comment>
<evidence type="ECO:0000259" key="5">
    <source>
        <dbReference type="Pfam" id="PF05726"/>
    </source>
</evidence>
<evidence type="ECO:0000256" key="2">
    <source>
        <dbReference type="RuleBase" id="RU003457"/>
    </source>
</evidence>
<dbReference type="Pfam" id="PF02678">
    <property type="entry name" value="Pirin"/>
    <property type="match status" value="1"/>
</dbReference>
<reference evidence="7" key="1">
    <citation type="journal article" date="2019" name="Curr. Biol.">
        <title>Genome Sequence of Striga asiatica Provides Insight into the Evolution of Plant Parasitism.</title>
        <authorList>
            <person name="Yoshida S."/>
            <person name="Kim S."/>
            <person name="Wafula E.K."/>
            <person name="Tanskanen J."/>
            <person name="Kim Y.M."/>
            <person name="Honaas L."/>
            <person name="Yang Z."/>
            <person name="Spallek T."/>
            <person name="Conn C.E."/>
            <person name="Ichihashi Y."/>
            <person name="Cheong K."/>
            <person name="Cui S."/>
            <person name="Der J.P."/>
            <person name="Gundlach H."/>
            <person name="Jiao Y."/>
            <person name="Hori C."/>
            <person name="Ishida J.K."/>
            <person name="Kasahara H."/>
            <person name="Kiba T."/>
            <person name="Kim M.S."/>
            <person name="Koo N."/>
            <person name="Laohavisit A."/>
            <person name="Lee Y.H."/>
            <person name="Lumba S."/>
            <person name="McCourt P."/>
            <person name="Mortimer J.C."/>
            <person name="Mutuku J.M."/>
            <person name="Nomura T."/>
            <person name="Sasaki-Sekimoto Y."/>
            <person name="Seto Y."/>
            <person name="Wang Y."/>
            <person name="Wakatake T."/>
            <person name="Sakakibara H."/>
            <person name="Demura T."/>
            <person name="Yamaguchi S."/>
            <person name="Yoneyama K."/>
            <person name="Manabe R.I."/>
            <person name="Nelson D.C."/>
            <person name="Schulman A.H."/>
            <person name="Timko M.P."/>
            <person name="dePamphilis C.W."/>
            <person name="Choi D."/>
            <person name="Shirasu K."/>
        </authorList>
    </citation>
    <scope>NUCLEOTIDE SEQUENCE [LARGE SCALE GENOMIC DNA]</scope>
    <source>
        <strain evidence="7">cv. UVA1</strain>
    </source>
</reference>
<dbReference type="CDD" id="cd02247">
    <property type="entry name" value="cupin_pirin_C"/>
    <property type="match status" value="1"/>
</dbReference>
<sequence>MKEVQVEKFSDVCSHAWTTSPKRFLYRKRGLGISLCLTGAGEGRVGRLKPAESVARGFEECRGPMPCREKMALMKLTVFQLAIRKKGNKKNPQLRYRGLPMTDSSKGPSRDQLGFPTSVRYPIMYFLWEPFLLYLQDFTIGVAKVLGSAIMISPNIATLAVTPPVVGDGGITHQDFAGHKGTIHAGEVQWMTAGRGIVHSEMPAGEGTNTGLQLWINLSAKDKMIEPRYQELVANDIPKAEKDGVEVKVIAGEAMGVHSPVYTRTPTMFLDFTLKPNSQYHQSIPGSWNAFVYIIEGEGVFGVPNFPQTEAHHILVLGPGEGLSVWNKSSSAKLRFILVGGLPLNEPVVQHGPFVMNSQHEIEKTIEDYYYGRNGFEMARHWRSN</sequence>
<feature type="region of interest" description="Disordered" evidence="3">
    <location>
        <begin position="91"/>
        <end position="111"/>
    </location>
</feature>
<gene>
    <name evidence="6" type="ORF">STAS_17499</name>
</gene>
<dbReference type="Gene3D" id="2.60.120.10">
    <property type="entry name" value="Jelly Rolls"/>
    <property type="match status" value="1"/>
</dbReference>
<dbReference type="InterPro" id="IPR014710">
    <property type="entry name" value="RmlC-like_jellyroll"/>
</dbReference>
<dbReference type="OrthoDB" id="198735at2759"/>
<feature type="domain" description="Pirin N-terminal" evidence="4">
    <location>
        <begin position="165"/>
        <end position="216"/>
    </location>
</feature>
<dbReference type="AlphaFoldDB" id="A0A5A7Q9S6"/>
<proteinExistence type="inferred from homology"/>
<dbReference type="SUPFAM" id="SSF51182">
    <property type="entry name" value="RmlC-like cupins"/>
    <property type="match status" value="1"/>
</dbReference>
<evidence type="ECO:0000256" key="3">
    <source>
        <dbReference type="SAM" id="MobiDB-lite"/>
    </source>
</evidence>
<accession>A0A5A7Q9S6</accession>
<evidence type="ECO:0000313" key="6">
    <source>
        <dbReference type="EMBL" id="GER40821.1"/>
    </source>
</evidence>